<sequence length="144" mass="16303">MATTHPEQIPDEQLEFTEYTTENGEKFRIGRPKGSTEAKEKADASTSDDVGTHGEPFTLDVKWPSNSSGSTDPGFYSRTGIKDWNVSVGGVFFKYRISFNTDQTYDFQFQDESQQWYECNVYVGGWHSVDYNSDQPNIIRVSGS</sequence>
<keyword evidence="3" id="KW-1185">Reference proteome</keyword>
<dbReference type="OrthoDB" id="3822532at2759"/>
<evidence type="ECO:0000256" key="1">
    <source>
        <dbReference type="SAM" id="MobiDB-lite"/>
    </source>
</evidence>
<evidence type="ECO:0000313" key="2">
    <source>
        <dbReference type="EMBL" id="USP78045.1"/>
    </source>
</evidence>
<reference evidence="2" key="1">
    <citation type="submission" date="2021-12" db="EMBL/GenBank/DDBJ databases">
        <title>Curvularia clavata genome.</title>
        <authorList>
            <person name="Cao Y."/>
        </authorList>
    </citation>
    <scope>NUCLEOTIDE SEQUENCE</scope>
    <source>
        <strain evidence="2">Yc1106</strain>
    </source>
</reference>
<feature type="compositionally biased region" description="Basic and acidic residues" evidence="1">
    <location>
        <begin position="23"/>
        <end position="43"/>
    </location>
</feature>
<organism evidence="2 3">
    <name type="scientific">Curvularia clavata</name>
    <dbReference type="NCBI Taxonomy" id="95742"/>
    <lineage>
        <taxon>Eukaryota</taxon>
        <taxon>Fungi</taxon>
        <taxon>Dikarya</taxon>
        <taxon>Ascomycota</taxon>
        <taxon>Pezizomycotina</taxon>
        <taxon>Dothideomycetes</taxon>
        <taxon>Pleosporomycetidae</taxon>
        <taxon>Pleosporales</taxon>
        <taxon>Pleosporineae</taxon>
        <taxon>Pleosporaceae</taxon>
        <taxon>Curvularia</taxon>
    </lineage>
</organism>
<dbReference type="EMBL" id="CP089277">
    <property type="protein sequence ID" value="USP78045.1"/>
    <property type="molecule type" value="Genomic_DNA"/>
</dbReference>
<proteinExistence type="predicted"/>
<evidence type="ECO:0000313" key="3">
    <source>
        <dbReference type="Proteomes" id="UP001056012"/>
    </source>
</evidence>
<feature type="region of interest" description="Disordered" evidence="1">
    <location>
        <begin position="1"/>
        <end position="72"/>
    </location>
</feature>
<dbReference type="AlphaFoldDB" id="A0A9Q8Z9A9"/>
<protein>
    <submittedName>
        <fullName evidence="2">Uncharacterized protein</fullName>
    </submittedName>
</protein>
<accession>A0A9Q8Z9A9</accession>
<name>A0A9Q8Z9A9_CURCL</name>
<gene>
    <name evidence="2" type="ORF">yc1106_05319</name>
</gene>
<dbReference type="VEuPathDB" id="FungiDB:yc1106_05319"/>
<dbReference type="Proteomes" id="UP001056012">
    <property type="component" value="Chromosome 4"/>
</dbReference>